<name>A0ABU1S6F5_9FLAO</name>
<dbReference type="Proteomes" id="UP001261871">
    <property type="component" value="Unassembled WGS sequence"/>
</dbReference>
<gene>
    <name evidence="1" type="ORF">J2W95_003341</name>
</gene>
<evidence type="ECO:0000313" key="2">
    <source>
        <dbReference type="Proteomes" id="UP001261871"/>
    </source>
</evidence>
<comment type="caution">
    <text evidence="1">The sequence shown here is derived from an EMBL/GenBank/DDBJ whole genome shotgun (WGS) entry which is preliminary data.</text>
</comment>
<keyword evidence="2" id="KW-1185">Reference proteome</keyword>
<sequence length="42" mass="5034">MNITKRDLKMIGLGFLTFFIIEGVYNWKYCLKSFKDGWNSVR</sequence>
<dbReference type="EMBL" id="JAVDTX010000008">
    <property type="protein sequence ID" value="MDR6846622.1"/>
    <property type="molecule type" value="Genomic_DNA"/>
</dbReference>
<reference evidence="1 2" key="1">
    <citation type="submission" date="2023-07" db="EMBL/GenBank/DDBJ databases">
        <title>Sorghum-associated microbial communities from plants grown in Nebraska, USA.</title>
        <authorList>
            <person name="Schachtman D."/>
        </authorList>
    </citation>
    <scope>NUCLEOTIDE SEQUENCE [LARGE SCALE GENOMIC DNA]</scope>
    <source>
        <strain evidence="1 2">BE124</strain>
    </source>
</reference>
<proteinExistence type="predicted"/>
<evidence type="ECO:0000313" key="1">
    <source>
        <dbReference type="EMBL" id="MDR6846622.1"/>
    </source>
</evidence>
<accession>A0ABU1S6F5</accession>
<protein>
    <submittedName>
        <fullName evidence="1">Uncharacterized protein</fullName>
    </submittedName>
</protein>
<organism evidence="1 2">
    <name type="scientific">Flavobacterium granuli</name>
    <dbReference type="NCBI Taxonomy" id="280093"/>
    <lineage>
        <taxon>Bacteria</taxon>
        <taxon>Pseudomonadati</taxon>
        <taxon>Bacteroidota</taxon>
        <taxon>Flavobacteriia</taxon>
        <taxon>Flavobacteriales</taxon>
        <taxon>Flavobacteriaceae</taxon>
        <taxon>Flavobacterium</taxon>
    </lineage>
</organism>